<dbReference type="GO" id="GO:0016874">
    <property type="term" value="F:ligase activity"/>
    <property type="evidence" value="ECO:0007669"/>
    <property type="project" value="UniProtKB-KW"/>
</dbReference>
<dbReference type="EMBL" id="JAVRFD010001020">
    <property type="protein sequence ID" value="MDT0551369.1"/>
    <property type="molecule type" value="Genomic_DNA"/>
</dbReference>
<gene>
    <name evidence="2" type="ORF">RND15_53335</name>
</gene>
<reference evidence="2" key="1">
    <citation type="submission" date="2024-05" db="EMBL/GenBank/DDBJ databases">
        <title>30 novel species of actinomycetes from the DSMZ collection.</title>
        <authorList>
            <person name="Nouioui I."/>
        </authorList>
    </citation>
    <scope>NUCLEOTIDE SEQUENCE</scope>
    <source>
        <strain evidence="2">DSM 41529</strain>
    </source>
</reference>
<dbReference type="InterPro" id="IPR036695">
    <property type="entry name" value="Arg-tRNA-synth_N_sf"/>
</dbReference>
<dbReference type="SMART" id="SM01016">
    <property type="entry name" value="Arg_tRNA_synt_N"/>
    <property type="match status" value="1"/>
</dbReference>
<dbReference type="PANTHER" id="PTHR11956">
    <property type="entry name" value="ARGINYL-TRNA SYNTHETASE"/>
    <property type="match status" value="1"/>
</dbReference>
<organism evidence="2 3">
    <name type="scientific">Streptomyces lonegramiae</name>
    <dbReference type="NCBI Taxonomy" id="3075524"/>
    <lineage>
        <taxon>Bacteria</taxon>
        <taxon>Bacillati</taxon>
        <taxon>Actinomycetota</taxon>
        <taxon>Actinomycetes</taxon>
        <taxon>Kitasatosporales</taxon>
        <taxon>Streptomycetaceae</taxon>
        <taxon>Streptomyces</taxon>
    </lineage>
</organism>
<comment type="caution">
    <text evidence="2">The sequence shown here is derived from an EMBL/GenBank/DDBJ whole genome shotgun (WGS) entry which is preliminary data.</text>
</comment>
<dbReference type="Gene3D" id="3.30.1360.70">
    <property type="entry name" value="Arginyl tRNA synthetase N-terminal domain"/>
    <property type="match status" value="1"/>
</dbReference>
<feature type="non-terminal residue" evidence="2">
    <location>
        <position position="137"/>
    </location>
</feature>
<dbReference type="SUPFAM" id="SSF55190">
    <property type="entry name" value="Arginyl-tRNA synthetase (ArgRS), N-terminal 'additional' domain"/>
    <property type="match status" value="1"/>
</dbReference>
<keyword evidence="2" id="KW-0436">Ligase</keyword>
<feature type="domain" description="Arginyl tRNA synthetase N-terminal" evidence="1">
    <location>
        <begin position="11"/>
        <end position="91"/>
    </location>
</feature>
<evidence type="ECO:0000259" key="1">
    <source>
        <dbReference type="SMART" id="SM01016"/>
    </source>
</evidence>
<dbReference type="InterPro" id="IPR005148">
    <property type="entry name" value="Arg-tRNA-synth_N"/>
</dbReference>
<sequence length="137" mass="14179">PEHGSVPSLASTLQQQLADALTAALPEAGTADPLLRRSDRADFQANGILALAKKLKGNPRELAGQVTAALPAGGLIKDIEVSGPGFLNITLTDRAILETLAARAADGEGRLGVPLRPDAGKTVIDYAQPNVAKEMHV</sequence>
<dbReference type="InterPro" id="IPR001278">
    <property type="entry name" value="Arg-tRNA-ligase"/>
</dbReference>
<evidence type="ECO:0000313" key="3">
    <source>
        <dbReference type="Proteomes" id="UP001180754"/>
    </source>
</evidence>
<name>A0ABU2Y102_9ACTN</name>
<protein>
    <submittedName>
        <fullName evidence="2">Arginine--tRNA ligase</fullName>
    </submittedName>
</protein>
<proteinExistence type="predicted"/>
<evidence type="ECO:0000313" key="2">
    <source>
        <dbReference type="EMBL" id="MDT0551369.1"/>
    </source>
</evidence>
<accession>A0ABU2Y102</accession>
<feature type="non-terminal residue" evidence="2">
    <location>
        <position position="1"/>
    </location>
</feature>
<dbReference type="PANTHER" id="PTHR11956:SF5">
    <property type="entry name" value="ARGININE--TRNA LIGASE, CYTOPLASMIC"/>
    <property type="match status" value="1"/>
</dbReference>
<keyword evidence="3" id="KW-1185">Reference proteome</keyword>
<dbReference type="Pfam" id="PF03485">
    <property type="entry name" value="Arg_tRNA_synt_N"/>
    <property type="match status" value="1"/>
</dbReference>
<dbReference type="Proteomes" id="UP001180754">
    <property type="component" value="Unassembled WGS sequence"/>
</dbReference>